<evidence type="ECO:0000313" key="3">
    <source>
        <dbReference type="EMBL" id="KAK4199741.1"/>
    </source>
</evidence>
<proteinExistence type="predicted"/>
<accession>A0AAN6XHN1</accession>
<keyword evidence="2" id="KW-0472">Membrane</keyword>
<evidence type="ECO:0000256" key="1">
    <source>
        <dbReference type="SAM" id="MobiDB-lite"/>
    </source>
</evidence>
<dbReference type="AlphaFoldDB" id="A0AAN6XHN1"/>
<feature type="compositionally biased region" description="Low complexity" evidence="1">
    <location>
        <begin position="231"/>
        <end position="251"/>
    </location>
</feature>
<organism evidence="3 4">
    <name type="scientific">Triangularia verruculosa</name>
    <dbReference type="NCBI Taxonomy" id="2587418"/>
    <lineage>
        <taxon>Eukaryota</taxon>
        <taxon>Fungi</taxon>
        <taxon>Dikarya</taxon>
        <taxon>Ascomycota</taxon>
        <taxon>Pezizomycotina</taxon>
        <taxon>Sordariomycetes</taxon>
        <taxon>Sordariomycetidae</taxon>
        <taxon>Sordariales</taxon>
        <taxon>Podosporaceae</taxon>
        <taxon>Triangularia</taxon>
    </lineage>
</organism>
<name>A0AAN6XHN1_9PEZI</name>
<keyword evidence="2" id="KW-0812">Transmembrane</keyword>
<feature type="compositionally biased region" description="Basic residues" evidence="1">
    <location>
        <begin position="321"/>
        <end position="336"/>
    </location>
</feature>
<feature type="region of interest" description="Disordered" evidence="1">
    <location>
        <begin position="211"/>
        <end position="381"/>
    </location>
</feature>
<keyword evidence="2" id="KW-1133">Transmembrane helix</keyword>
<evidence type="ECO:0000313" key="4">
    <source>
        <dbReference type="Proteomes" id="UP001303160"/>
    </source>
</evidence>
<keyword evidence="4" id="KW-1185">Reference proteome</keyword>
<feature type="compositionally biased region" description="Low complexity" evidence="1">
    <location>
        <begin position="271"/>
        <end position="281"/>
    </location>
</feature>
<gene>
    <name evidence="3" type="ORF">QBC40DRAFT_281363</name>
</gene>
<comment type="caution">
    <text evidence="3">The sequence shown here is derived from an EMBL/GenBank/DDBJ whole genome shotgun (WGS) entry which is preliminary data.</text>
</comment>
<dbReference type="Proteomes" id="UP001303160">
    <property type="component" value="Unassembled WGS sequence"/>
</dbReference>
<reference evidence="3" key="2">
    <citation type="submission" date="2023-05" db="EMBL/GenBank/DDBJ databases">
        <authorList>
            <consortium name="Lawrence Berkeley National Laboratory"/>
            <person name="Steindorff A."/>
            <person name="Hensen N."/>
            <person name="Bonometti L."/>
            <person name="Westerberg I."/>
            <person name="Brannstrom I.O."/>
            <person name="Guillou S."/>
            <person name="Cros-Aarteil S."/>
            <person name="Calhoun S."/>
            <person name="Haridas S."/>
            <person name="Kuo A."/>
            <person name="Mondo S."/>
            <person name="Pangilinan J."/>
            <person name="Riley R."/>
            <person name="Labutti K."/>
            <person name="Andreopoulos B."/>
            <person name="Lipzen A."/>
            <person name="Chen C."/>
            <person name="Yanf M."/>
            <person name="Daum C."/>
            <person name="Ng V."/>
            <person name="Clum A."/>
            <person name="Ohm R."/>
            <person name="Martin F."/>
            <person name="Silar P."/>
            <person name="Natvig D."/>
            <person name="Lalanne C."/>
            <person name="Gautier V."/>
            <person name="Ament-Velasquez S.L."/>
            <person name="Kruys A."/>
            <person name="Hutchinson M.I."/>
            <person name="Powell A.J."/>
            <person name="Barry K."/>
            <person name="Miller A.N."/>
            <person name="Grigoriev I.V."/>
            <person name="Debuchy R."/>
            <person name="Gladieux P."/>
            <person name="Thoren M.H."/>
            <person name="Johannesson H."/>
        </authorList>
    </citation>
    <scope>NUCLEOTIDE SEQUENCE</scope>
    <source>
        <strain evidence="3">CBS 315.58</strain>
    </source>
</reference>
<feature type="transmembrane region" description="Helical" evidence="2">
    <location>
        <begin position="45"/>
        <end position="66"/>
    </location>
</feature>
<sequence length="381" mass="42134">MGWDSPSRWLFTARTLQLVAAFASTALHGVTTIWIHVRKLGMTNHLAILELLISLVTVYITVAIFVQHFGWRFVTMPGLVAFVVFDLAICGMLLLIIYLLARSNLPVNCVGLVRSDYRPEDTQPPEYLYDFSTIRFSDESPGTEPGMLDRFCPQERAFFWFSIALVFLFIASIVLGVIRIFEMKYIRIGNLGEDEEVNLKAIKDLEQPSPISSTARVNLPPAAPPSEGIVSRTASLRSTTTASTSRPAYSAVPSRAHTVAIPRRPVGTGGPTSPRRSGPGSLTRVSLDEDSDSAEAALVSDGIRHQHRQPPPRDNPPHQQHYPHPHGHHPHGHRRMPSLLEEDQMTTTSDMDHALVSDGMRPSAPMLPPYEPGNRRTSIGG</sequence>
<evidence type="ECO:0000256" key="2">
    <source>
        <dbReference type="SAM" id="Phobius"/>
    </source>
</evidence>
<feature type="transmembrane region" description="Helical" evidence="2">
    <location>
        <begin position="157"/>
        <end position="178"/>
    </location>
</feature>
<feature type="transmembrane region" description="Helical" evidence="2">
    <location>
        <begin position="78"/>
        <end position="101"/>
    </location>
</feature>
<dbReference type="EMBL" id="MU863928">
    <property type="protein sequence ID" value="KAK4199741.1"/>
    <property type="molecule type" value="Genomic_DNA"/>
</dbReference>
<protein>
    <submittedName>
        <fullName evidence="3">Uncharacterized protein</fullName>
    </submittedName>
</protein>
<reference evidence="3" key="1">
    <citation type="journal article" date="2023" name="Mol. Phylogenet. Evol.">
        <title>Genome-scale phylogeny and comparative genomics of the fungal order Sordariales.</title>
        <authorList>
            <person name="Hensen N."/>
            <person name="Bonometti L."/>
            <person name="Westerberg I."/>
            <person name="Brannstrom I.O."/>
            <person name="Guillou S."/>
            <person name="Cros-Aarteil S."/>
            <person name="Calhoun S."/>
            <person name="Haridas S."/>
            <person name="Kuo A."/>
            <person name="Mondo S."/>
            <person name="Pangilinan J."/>
            <person name="Riley R."/>
            <person name="LaButti K."/>
            <person name="Andreopoulos B."/>
            <person name="Lipzen A."/>
            <person name="Chen C."/>
            <person name="Yan M."/>
            <person name="Daum C."/>
            <person name="Ng V."/>
            <person name="Clum A."/>
            <person name="Steindorff A."/>
            <person name="Ohm R.A."/>
            <person name="Martin F."/>
            <person name="Silar P."/>
            <person name="Natvig D.O."/>
            <person name="Lalanne C."/>
            <person name="Gautier V."/>
            <person name="Ament-Velasquez S.L."/>
            <person name="Kruys A."/>
            <person name="Hutchinson M.I."/>
            <person name="Powell A.J."/>
            <person name="Barry K."/>
            <person name="Miller A.N."/>
            <person name="Grigoriev I.V."/>
            <person name="Debuchy R."/>
            <person name="Gladieux P."/>
            <person name="Hiltunen Thoren M."/>
            <person name="Johannesson H."/>
        </authorList>
    </citation>
    <scope>NUCLEOTIDE SEQUENCE</scope>
    <source>
        <strain evidence="3">CBS 315.58</strain>
    </source>
</reference>